<comment type="caution">
    <text evidence="1">The sequence shown here is derived from an EMBL/GenBank/DDBJ whole genome shotgun (WGS) entry which is preliminary data.</text>
</comment>
<evidence type="ECO:0000313" key="1">
    <source>
        <dbReference type="EMBL" id="CAJ1397601.1"/>
    </source>
</evidence>
<feature type="non-terminal residue" evidence="1">
    <location>
        <position position="1"/>
    </location>
</feature>
<evidence type="ECO:0000313" key="2">
    <source>
        <dbReference type="Proteomes" id="UP001178507"/>
    </source>
</evidence>
<keyword evidence="2" id="KW-1185">Reference proteome</keyword>
<sequence>AKFYSFKMSSHGSIREPPNPLQWIFSLETLRIQGGHDADSVIKSWNESSAKSDRLVGSKFQTVTNLMKLPSECLDKLRWMVNKVGWASFLARCSPYSDDNLSSKKILPGAAFKGAKTKGKWAKHGAVTAESAARCFEYSNSVHNAAPPKLRVKVTRAMMERRSEICALAVALRDEIAAQIPDIEAVVNTKWLA</sequence>
<dbReference type="EMBL" id="CAUJNA010003272">
    <property type="protein sequence ID" value="CAJ1397601.1"/>
    <property type="molecule type" value="Genomic_DNA"/>
</dbReference>
<name>A0AA36J1Q4_9DINO</name>
<accession>A0AA36J1Q4</accession>
<protein>
    <submittedName>
        <fullName evidence="1">Uncharacterized protein</fullName>
    </submittedName>
</protein>
<gene>
    <name evidence="1" type="ORF">EVOR1521_LOCUS21579</name>
</gene>
<organism evidence="1 2">
    <name type="scientific">Effrenium voratum</name>
    <dbReference type="NCBI Taxonomy" id="2562239"/>
    <lineage>
        <taxon>Eukaryota</taxon>
        <taxon>Sar</taxon>
        <taxon>Alveolata</taxon>
        <taxon>Dinophyceae</taxon>
        <taxon>Suessiales</taxon>
        <taxon>Symbiodiniaceae</taxon>
        <taxon>Effrenium</taxon>
    </lineage>
</organism>
<dbReference type="AlphaFoldDB" id="A0AA36J1Q4"/>
<reference evidence="1" key="1">
    <citation type="submission" date="2023-08" db="EMBL/GenBank/DDBJ databases">
        <authorList>
            <person name="Chen Y."/>
            <person name="Shah S."/>
            <person name="Dougan E. K."/>
            <person name="Thang M."/>
            <person name="Chan C."/>
        </authorList>
    </citation>
    <scope>NUCLEOTIDE SEQUENCE</scope>
</reference>
<proteinExistence type="predicted"/>
<dbReference type="Proteomes" id="UP001178507">
    <property type="component" value="Unassembled WGS sequence"/>
</dbReference>